<dbReference type="GO" id="GO:0006281">
    <property type="term" value="P:DNA repair"/>
    <property type="evidence" value="ECO:0007669"/>
    <property type="project" value="InterPro"/>
</dbReference>
<dbReference type="Gene3D" id="3.30.470.30">
    <property type="entry name" value="DNA ligase/mRNA capping enzyme"/>
    <property type="match status" value="1"/>
</dbReference>
<dbReference type="SUPFAM" id="SSF56091">
    <property type="entry name" value="DNA ligase/mRNA capping enzyme, catalytic domain"/>
    <property type="match status" value="1"/>
</dbReference>
<evidence type="ECO:0000313" key="3">
    <source>
        <dbReference type="Proteomes" id="UP000218418"/>
    </source>
</evidence>
<accession>A0A1Z4LZJ8</accession>
<dbReference type="Pfam" id="PF01068">
    <property type="entry name" value="DNA_ligase_A_M"/>
    <property type="match status" value="1"/>
</dbReference>
<sequence>MRNAKVVRKYYVLMKLDNISELPSHLQPRRIKTMQAVDAPMERSCYINSPEYWGQAKRDGSRLIVIATPDTIYYQSRSRKMKRQPCGEINQALQEVAAKLGTFVLDGELYYRSVTGSEHRSSSQAATINATKNVKISPTPMYAIFKALFFDGKDLTIATEAERIAAGESIGEYLREDFFEVLPTAKSLEEKTELALKQESEGREGEIWVLKDCAYQAGKDKHSQAMLRTKYCLELDLVVTDLTSVKGTGRPFSAAIVAQEVEGKLVPRGSLVIGFSLKDMQEIVRRHTAKPGSVKITVRCLGLTENGKLWHGRFIDLCE</sequence>
<dbReference type="Proteomes" id="UP000218418">
    <property type="component" value="Chromosome"/>
</dbReference>
<dbReference type="OrthoDB" id="507351at2"/>
<keyword evidence="3" id="KW-1185">Reference proteome</keyword>
<dbReference type="InterPro" id="IPR012310">
    <property type="entry name" value="DNA_ligase_ATP-dep_cent"/>
</dbReference>
<protein>
    <submittedName>
        <fullName evidence="2">DNA ligase</fullName>
        <ecNumber evidence="2">6.5.1.1</ecNumber>
    </submittedName>
</protein>
<evidence type="ECO:0000313" key="2">
    <source>
        <dbReference type="EMBL" id="BAY86655.1"/>
    </source>
</evidence>
<feature type="domain" description="ATP-dependent DNA ligase family profile" evidence="1">
    <location>
        <begin position="51"/>
        <end position="229"/>
    </location>
</feature>
<dbReference type="EC" id="6.5.1.1" evidence="2"/>
<dbReference type="EMBL" id="AP018227">
    <property type="protein sequence ID" value="BAY86655.1"/>
    <property type="molecule type" value="Genomic_DNA"/>
</dbReference>
<dbReference type="AlphaFoldDB" id="A0A1Z4LZJ8"/>
<name>A0A1Z4LZJ8_9CYAN</name>
<gene>
    <name evidence="2" type="primary">lig</name>
    <name evidence="2" type="ORF">NIES267_61660</name>
</gene>
<reference evidence="2 3" key="1">
    <citation type="submission" date="2017-06" db="EMBL/GenBank/DDBJ databases">
        <title>Genome sequencing of cyanobaciteial culture collection at National Institute for Environmental Studies (NIES).</title>
        <authorList>
            <person name="Hirose Y."/>
            <person name="Shimura Y."/>
            <person name="Fujisawa T."/>
            <person name="Nakamura Y."/>
            <person name="Kawachi M."/>
        </authorList>
    </citation>
    <scope>NUCLEOTIDE SEQUENCE [LARGE SCALE GENOMIC DNA]</scope>
    <source>
        <strain evidence="2 3">NIES-267</strain>
    </source>
</reference>
<evidence type="ECO:0000259" key="1">
    <source>
        <dbReference type="Pfam" id="PF01068"/>
    </source>
</evidence>
<dbReference type="GO" id="GO:0006310">
    <property type="term" value="P:DNA recombination"/>
    <property type="evidence" value="ECO:0007669"/>
    <property type="project" value="InterPro"/>
</dbReference>
<dbReference type="GO" id="GO:0005524">
    <property type="term" value="F:ATP binding"/>
    <property type="evidence" value="ECO:0007669"/>
    <property type="project" value="InterPro"/>
</dbReference>
<organism evidence="2 3">
    <name type="scientific">Calothrix parasitica NIES-267</name>
    <dbReference type="NCBI Taxonomy" id="1973488"/>
    <lineage>
        <taxon>Bacteria</taxon>
        <taxon>Bacillati</taxon>
        <taxon>Cyanobacteriota</taxon>
        <taxon>Cyanophyceae</taxon>
        <taxon>Nostocales</taxon>
        <taxon>Calotrichaceae</taxon>
        <taxon>Calothrix</taxon>
    </lineage>
</organism>
<dbReference type="GO" id="GO:0003910">
    <property type="term" value="F:DNA ligase (ATP) activity"/>
    <property type="evidence" value="ECO:0007669"/>
    <property type="project" value="UniProtKB-EC"/>
</dbReference>
<keyword evidence="2" id="KW-0436">Ligase</keyword>
<proteinExistence type="predicted"/>